<name>A0AAE3DY24_9FIRM</name>
<evidence type="ECO:0000256" key="3">
    <source>
        <dbReference type="ARBA" id="ARBA00012961"/>
    </source>
</evidence>
<dbReference type="GO" id="GO:0005829">
    <property type="term" value="C:cytosol"/>
    <property type="evidence" value="ECO:0007669"/>
    <property type="project" value="TreeGrafter"/>
</dbReference>
<dbReference type="AlphaFoldDB" id="A0AAE3DY24"/>
<keyword evidence="14" id="KW-1185">Reference proteome</keyword>
<evidence type="ECO:0000256" key="6">
    <source>
        <dbReference type="ARBA" id="ARBA00022741"/>
    </source>
</evidence>
<evidence type="ECO:0000256" key="7">
    <source>
        <dbReference type="ARBA" id="ARBA00022777"/>
    </source>
</evidence>
<dbReference type="PROSITE" id="PS00856">
    <property type="entry name" value="GUANYLATE_KINASE_1"/>
    <property type="match status" value="1"/>
</dbReference>
<feature type="domain" description="Guanylate kinase-like" evidence="12">
    <location>
        <begin position="4"/>
        <end position="183"/>
    </location>
</feature>
<dbReference type="InterPro" id="IPR027417">
    <property type="entry name" value="P-loop_NTPase"/>
</dbReference>
<evidence type="ECO:0000256" key="8">
    <source>
        <dbReference type="ARBA" id="ARBA00022840"/>
    </source>
</evidence>
<dbReference type="Proteomes" id="UP001198242">
    <property type="component" value="Unassembled WGS sequence"/>
</dbReference>
<evidence type="ECO:0000313" key="13">
    <source>
        <dbReference type="EMBL" id="MCC2210124.1"/>
    </source>
</evidence>
<evidence type="ECO:0000256" key="4">
    <source>
        <dbReference type="ARBA" id="ARBA00016296"/>
    </source>
</evidence>
<evidence type="ECO:0000256" key="10">
    <source>
        <dbReference type="ARBA" id="ARBA00048594"/>
    </source>
</evidence>
<keyword evidence="11" id="KW-0963">Cytoplasm</keyword>
<dbReference type="PANTHER" id="PTHR23117">
    <property type="entry name" value="GUANYLATE KINASE-RELATED"/>
    <property type="match status" value="1"/>
</dbReference>
<dbReference type="Gene3D" id="3.30.63.10">
    <property type="entry name" value="Guanylate Kinase phosphate binding domain"/>
    <property type="match status" value="1"/>
</dbReference>
<dbReference type="PROSITE" id="PS50052">
    <property type="entry name" value="GUANYLATE_KINASE_2"/>
    <property type="match status" value="1"/>
</dbReference>
<dbReference type="InterPro" id="IPR017665">
    <property type="entry name" value="Guanylate_kinase"/>
</dbReference>
<keyword evidence="5 11" id="KW-0808">Transferase</keyword>
<gene>
    <name evidence="11 13" type="primary">gmk</name>
    <name evidence="13" type="ORF">LKE05_04885</name>
</gene>
<dbReference type="RefSeq" id="WP_308456128.1">
    <property type="nucleotide sequence ID" value="NZ_JAJEQM010000005.1"/>
</dbReference>
<dbReference type="NCBIfam" id="TIGR03263">
    <property type="entry name" value="guanyl_kin"/>
    <property type="match status" value="1"/>
</dbReference>
<evidence type="ECO:0000256" key="2">
    <source>
        <dbReference type="ARBA" id="ARBA00005790"/>
    </source>
</evidence>
<dbReference type="EMBL" id="JAJEQM010000005">
    <property type="protein sequence ID" value="MCC2210124.1"/>
    <property type="molecule type" value="Genomic_DNA"/>
</dbReference>
<dbReference type="PANTHER" id="PTHR23117:SF13">
    <property type="entry name" value="GUANYLATE KINASE"/>
    <property type="match status" value="1"/>
</dbReference>
<dbReference type="EC" id="2.7.4.8" evidence="3 11"/>
<comment type="function">
    <text evidence="1 11">Essential for recycling GMP and indirectly, cGMP.</text>
</comment>
<protein>
    <recommendedName>
        <fullName evidence="4 11">Guanylate kinase</fullName>
        <ecNumber evidence="3 11">2.7.4.8</ecNumber>
    </recommendedName>
    <alternativeName>
        <fullName evidence="9 11">GMP kinase</fullName>
    </alternativeName>
</protein>
<comment type="caution">
    <text evidence="13">The sequence shown here is derived from an EMBL/GenBank/DDBJ whole genome shotgun (WGS) entry which is preliminary data.</text>
</comment>
<dbReference type="InterPro" id="IPR008145">
    <property type="entry name" value="GK/Ca_channel_bsu"/>
</dbReference>
<comment type="similarity">
    <text evidence="2 11">Belongs to the guanylate kinase family.</text>
</comment>
<evidence type="ECO:0000313" key="14">
    <source>
        <dbReference type="Proteomes" id="UP001198242"/>
    </source>
</evidence>
<dbReference type="SMART" id="SM00072">
    <property type="entry name" value="GuKc"/>
    <property type="match status" value="1"/>
</dbReference>
<keyword evidence="7 11" id="KW-0418">Kinase</keyword>
<evidence type="ECO:0000259" key="12">
    <source>
        <dbReference type="PROSITE" id="PS50052"/>
    </source>
</evidence>
<dbReference type="InterPro" id="IPR020590">
    <property type="entry name" value="Guanylate_kinase_CS"/>
</dbReference>
<dbReference type="HAMAP" id="MF_00328">
    <property type="entry name" value="Guanylate_kinase"/>
    <property type="match status" value="1"/>
</dbReference>
<proteinExistence type="inferred from homology"/>
<sequence>MSRGVLFVMSGPSGTGKGTICNELLANENNDVFLSVSSTTREKRKGETDGVTYNYTTVENFKKMIDNGEMLEYAMYSGNYYGTPKKTVEDMLDGGKNVLLEIEPQGALKVKKLFEEAVLMFIAPPSMKVLKQRLEDRGRETAEQIEERLEAAKWELSQSTKYDCIFVNDELGECVREVEETMRDKVQKRNLVDKLLAENY</sequence>
<dbReference type="GO" id="GO:0004385">
    <property type="term" value="F:GMP kinase activity"/>
    <property type="evidence" value="ECO:0007669"/>
    <property type="project" value="UniProtKB-UniRule"/>
</dbReference>
<dbReference type="SUPFAM" id="SSF52540">
    <property type="entry name" value="P-loop containing nucleoside triphosphate hydrolases"/>
    <property type="match status" value="1"/>
</dbReference>
<evidence type="ECO:0000256" key="11">
    <source>
        <dbReference type="HAMAP-Rule" id="MF_00328"/>
    </source>
</evidence>
<reference evidence="13 14" key="1">
    <citation type="submission" date="2021-10" db="EMBL/GenBank/DDBJ databases">
        <title>Anaerobic single-cell dispensing facilitates the cultivation of human gut bacteria.</title>
        <authorList>
            <person name="Afrizal A."/>
        </authorList>
    </citation>
    <scope>NUCLEOTIDE SEQUENCE [LARGE SCALE GENOMIC DNA]</scope>
    <source>
        <strain evidence="13 14">CLA-AA-H232</strain>
    </source>
</reference>
<feature type="binding site" evidence="11">
    <location>
        <begin position="11"/>
        <end position="18"/>
    </location>
    <ligand>
        <name>ATP</name>
        <dbReference type="ChEBI" id="CHEBI:30616"/>
    </ligand>
</feature>
<dbReference type="Gene3D" id="3.40.50.300">
    <property type="entry name" value="P-loop containing nucleotide triphosphate hydrolases"/>
    <property type="match status" value="1"/>
</dbReference>
<evidence type="ECO:0000256" key="9">
    <source>
        <dbReference type="ARBA" id="ARBA00030128"/>
    </source>
</evidence>
<comment type="subcellular location">
    <subcellularLocation>
        <location evidence="11">Cytoplasm</location>
    </subcellularLocation>
</comment>
<keyword evidence="6 11" id="KW-0547">Nucleotide-binding</keyword>
<accession>A0AAE3DY24</accession>
<evidence type="ECO:0000256" key="5">
    <source>
        <dbReference type="ARBA" id="ARBA00022679"/>
    </source>
</evidence>
<dbReference type="GO" id="GO:0005524">
    <property type="term" value="F:ATP binding"/>
    <property type="evidence" value="ECO:0007669"/>
    <property type="project" value="UniProtKB-UniRule"/>
</dbReference>
<dbReference type="FunFam" id="3.30.63.10:FF:000002">
    <property type="entry name" value="Guanylate kinase 1"/>
    <property type="match status" value="1"/>
</dbReference>
<organism evidence="13 14">
    <name type="scientific">Hominilimicola fabiformis</name>
    <dbReference type="NCBI Taxonomy" id="2885356"/>
    <lineage>
        <taxon>Bacteria</taxon>
        <taxon>Bacillati</taxon>
        <taxon>Bacillota</taxon>
        <taxon>Clostridia</taxon>
        <taxon>Eubacteriales</taxon>
        <taxon>Oscillospiraceae</taxon>
        <taxon>Hominilimicola</taxon>
    </lineage>
</organism>
<dbReference type="CDD" id="cd00071">
    <property type="entry name" value="GMPK"/>
    <property type="match status" value="1"/>
</dbReference>
<dbReference type="Pfam" id="PF00625">
    <property type="entry name" value="Guanylate_kin"/>
    <property type="match status" value="1"/>
</dbReference>
<keyword evidence="8 11" id="KW-0067">ATP-binding</keyword>
<comment type="catalytic activity">
    <reaction evidence="10 11">
        <text>GMP + ATP = GDP + ADP</text>
        <dbReference type="Rhea" id="RHEA:20780"/>
        <dbReference type="ChEBI" id="CHEBI:30616"/>
        <dbReference type="ChEBI" id="CHEBI:58115"/>
        <dbReference type="ChEBI" id="CHEBI:58189"/>
        <dbReference type="ChEBI" id="CHEBI:456216"/>
        <dbReference type="EC" id="2.7.4.8"/>
    </reaction>
</comment>
<evidence type="ECO:0000256" key="1">
    <source>
        <dbReference type="ARBA" id="ARBA00003531"/>
    </source>
</evidence>
<dbReference type="InterPro" id="IPR008144">
    <property type="entry name" value="Guanylate_kin-like_dom"/>
</dbReference>